<dbReference type="KEGG" id="acoa:RB602_06405"/>
<gene>
    <name evidence="1" type="ORF">RB602_06405</name>
</gene>
<proteinExistence type="predicted"/>
<dbReference type="AlphaFoldDB" id="A0AA97I329"/>
<organism evidence="1 2">
    <name type="scientific">Alterisphingorhabdus coralli</name>
    <dbReference type="NCBI Taxonomy" id="3071408"/>
    <lineage>
        <taxon>Bacteria</taxon>
        <taxon>Pseudomonadati</taxon>
        <taxon>Pseudomonadota</taxon>
        <taxon>Alphaproteobacteria</taxon>
        <taxon>Sphingomonadales</taxon>
        <taxon>Sphingomonadaceae</taxon>
        <taxon>Alterisphingorhabdus (ex Yan et al. 2024)</taxon>
    </lineage>
</organism>
<dbReference type="RefSeq" id="WP_317083988.1">
    <property type="nucleotide sequence ID" value="NZ_CP136594.1"/>
</dbReference>
<dbReference type="EMBL" id="CP136594">
    <property type="protein sequence ID" value="WOE76340.1"/>
    <property type="molecule type" value="Genomic_DNA"/>
</dbReference>
<evidence type="ECO:0000313" key="2">
    <source>
        <dbReference type="Proteomes" id="UP001302429"/>
    </source>
</evidence>
<sequence length="106" mass="12072">MTDNRDLVVLPGWSAFFVAMQVKHRLFFRWFHTPVDDWVCIAWTYTNDLTKPLKEIVLATTKALMRFDALERAITASGVDVSPGCWALFFQFRKAAGETGETGDLL</sequence>
<reference evidence="1 2" key="1">
    <citation type="submission" date="2023-10" db="EMBL/GenBank/DDBJ databases">
        <title>Complete genome sequence of a Sphingomonadaceae bacterium.</title>
        <authorList>
            <person name="Yan C."/>
        </authorList>
    </citation>
    <scope>NUCLEOTIDE SEQUENCE [LARGE SCALE GENOMIC DNA]</scope>
    <source>
        <strain evidence="1 2">SCSIO 66989</strain>
    </source>
</reference>
<keyword evidence="2" id="KW-1185">Reference proteome</keyword>
<evidence type="ECO:0000313" key="1">
    <source>
        <dbReference type="EMBL" id="WOE76340.1"/>
    </source>
</evidence>
<dbReference type="Proteomes" id="UP001302429">
    <property type="component" value="Chromosome"/>
</dbReference>
<protein>
    <submittedName>
        <fullName evidence="1">Uncharacterized protein</fullName>
    </submittedName>
</protein>
<name>A0AA97I329_9SPHN</name>
<accession>A0AA97I329</accession>